<dbReference type="HOGENOM" id="CLU_020027_14_4_0"/>
<keyword evidence="4" id="KW-1185">Reference proteome</keyword>
<dbReference type="GO" id="GO:0016787">
    <property type="term" value="F:hydrolase activity"/>
    <property type="evidence" value="ECO:0007669"/>
    <property type="project" value="UniProtKB-KW"/>
</dbReference>
<reference evidence="3 4" key="1">
    <citation type="journal article" date="2011" name="J. Bacteriol.">
        <title>Genome sequence of the verrucomicrobium Opitutus terrae PB90-1, an abundant inhabitant of rice paddy soil ecosystems.</title>
        <authorList>
            <person name="van Passel M.W."/>
            <person name="Kant R."/>
            <person name="Palva A."/>
            <person name="Copeland A."/>
            <person name="Lucas S."/>
            <person name="Lapidus A."/>
            <person name="Glavina del Rio T."/>
            <person name="Pitluck S."/>
            <person name="Goltsman E."/>
            <person name="Clum A."/>
            <person name="Sun H."/>
            <person name="Schmutz J."/>
            <person name="Larimer F.W."/>
            <person name="Land M.L."/>
            <person name="Hauser L."/>
            <person name="Kyrpides N."/>
            <person name="Mikhailova N."/>
            <person name="Richardson P.P."/>
            <person name="Janssen P.H."/>
            <person name="de Vos W.M."/>
            <person name="Smidt H."/>
        </authorList>
    </citation>
    <scope>NUCLEOTIDE SEQUENCE [LARGE SCALE GENOMIC DNA]</scope>
    <source>
        <strain evidence="4">DSM 11246 / JCM 15787 / PB90-1</strain>
    </source>
</reference>
<gene>
    <name evidence="3" type="ordered locus">Oter_1951</name>
</gene>
<dbReference type="InterPro" id="IPR001466">
    <property type="entry name" value="Beta-lactam-related"/>
</dbReference>
<dbReference type="STRING" id="452637.Oter_1951"/>
<organism evidence="3 4">
    <name type="scientific">Opitutus terrae (strain DSM 11246 / JCM 15787 / PB90-1)</name>
    <dbReference type="NCBI Taxonomy" id="452637"/>
    <lineage>
        <taxon>Bacteria</taxon>
        <taxon>Pseudomonadati</taxon>
        <taxon>Verrucomicrobiota</taxon>
        <taxon>Opitutia</taxon>
        <taxon>Opitutales</taxon>
        <taxon>Opitutaceae</taxon>
        <taxon>Opitutus</taxon>
    </lineage>
</organism>
<accession>B1ZYJ8</accession>
<evidence type="ECO:0000313" key="3">
    <source>
        <dbReference type="EMBL" id="ACB75234.1"/>
    </source>
</evidence>
<evidence type="ECO:0000256" key="1">
    <source>
        <dbReference type="ARBA" id="ARBA00022801"/>
    </source>
</evidence>
<name>B1ZYJ8_OPITP</name>
<dbReference type="InterPro" id="IPR012338">
    <property type="entry name" value="Beta-lactam/transpept-like"/>
</dbReference>
<protein>
    <submittedName>
        <fullName evidence="3">Beta-lactamase</fullName>
    </submittedName>
</protein>
<evidence type="ECO:0000259" key="2">
    <source>
        <dbReference type="Pfam" id="PF00144"/>
    </source>
</evidence>
<dbReference type="KEGG" id="ote:Oter_1951"/>
<dbReference type="PANTHER" id="PTHR43283">
    <property type="entry name" value="BETA-LACTAMASE-RELATED"/>
    <property type="match status" value="1"/>
</dbReference>
<dbReference type="InterPro" id="IPR050789">
    <property type="entry name" value="Diverse_Enzym_Activities"/>
</dbReference>
<dbReference type="SUPFAM" id="SSF56601">
    <property type="entry name" value="beta-lactamase/transpeptidase-like"/>
    <property type="match status" value="1"/>
</dbReference>
<dbReference type="eggNOG" id="COG1680">
    <property type="taxonomic scope" value="Bacteria"/>
</dbReference>
<sequence>MADLPATSRLDRTLQRIVERTGVPGLAAALLHGPDIAMLGCAGVRRRGSTARLAPDDRFHLGSCTKAMTATLVGLTVDQGRLDWHTTLAEIFGSTLPRLHPGWQHVQLAHVLAHRAGLPPNPSWRTLAPGRTRRVLQLREASLRRQRLELTGRVLATAPRFAPGATYEYSNVAYIIAGVVLERINREPWEEQMRARLWRPLGITTGGFGAPGTPGVVDQPRGHAGSGRPVAPGSLAADWRVPPLYGPAGTAHLSLPDWARFIALHLRGHAANPHHEAALLRPETFAALHTPAAGEAYAGGWEVSTRAWARGADRAATGRVLHHDGSNGQWYAVTWLAPERDLALLAATNQNGAPGLAACEQVLAAFRRE</sequence>
<dbReference type="Pfam" id="PF00144">
    <property type="entry name" value="Beta-lactamase"/>
    <property type="match status" value="1"/>
</dbReference>
<dbReference type="Proteomes" id="UP000007013">
    <property type="component" value="Chromosome"/>
</dbReference>
<dbReference type="RefSeq" id="WP_012374771.1">
    <property type="nucleotide sequence ID" value="NC_010571.1"/>
</dbReference>
<evidence type="ECO:0000313" key="4">
    <source>
        <dbReference type="Proteomes" id="UP000007013"/>
    </source>
</evidence>
<dbReference type="AlphaFoldDB" id="B1ZYJ8"/>
<dbReference type="PANTHER" id="PTHR43283:SF11">
    <property type="entry name" value="BETA-LACTAMASE-RELATED DOMAIN-CONTAINING PROTEIN"/>
    <property type="match status" value="1"/>
</dbReference>
<dbReference type="Gene3D" id="3.40.710.10">
    <property type="entry name" value="DD-peptidase/beta-lactamase superfamily"/>
    <property type="match status" value="1"/>
</dbReference>
<dbReference type="EMBL" id="CP001032">
    <property type="protein sequence ID" value="ACB75234.1"/>
    <property type="molecule type" value="Genomic_DNA"/>
</dbReference>
<keyword evidence="1" id="KW-0378">Hydrolase</keyword>
<feature type="domain" description="Beta-lactamase-related" evidence="2">
    <location>
        <begin position="10"/>
        <end position="354"/>
    </location>
</feature>
<proteinExistence type="predicted"/>